<dbReference type="Proteomes" id="UP000593571">
    <property type="component" value="Unassembled WGS sequence"/>
</dbReference>
<evidence type="ECO:0000256" key="1">
    <source>
        <dbReference type="SAM" id="MobiDB-lite"/>
    </source>
</evidence>
<organism evidence="2 3">
    <name type="scientific">Rousettus aegyptiacus</name>
    <name type="common">Egyptian fruit bat</name>
    <name type="synonym">Pteropus aegyptiacus</name>
    <dbReference type="NCBI Taxonomy" id="9407"/>
    <lineage>
        <taxon>Eukaryota</taxon>
        <taxon>Metazoa</taxon>
        <taxon>Chordata</taxon>
        <taxon>Craniata</taxon>
        <taxon>Vertebrata</taxon>
        <taxon>Euteleostomi</taxon>
        <taxon>Mammalia</taxon>
        <taxon>Eutheria</taxon>
        <taxon>Laurasiatheria</taxon>
        <taxon>Chiroptera</taxon>
        <taxon>Yinpterochiroptera</taxon>
        <taxon>Pteropodoidea</taxon>
        <taxon>Pteropodidae</taxon>
        <taxon>Rousettinae</taxon>
        <taxon>Rousettus</taxon>
    </lineage>
</organism>
<evidence type="ECO:0000313" key="2">
    <source>
        <dbReference type="EMBL" id="KAF6485676.1"/>
    </source>
</evidence>
<proteinExistence type="predicted"/>
<keyword evidence="3" id="KW-1185">Reference proteome</keyword>
<protein>
    <submittedName>
        <fullName evidence="2">Uncharacterized protein</fullName>
    </submittedName>
</protein>
<feature type="region of interest" description="Disordered" evidence="1">
    <location>
        <begin position="1"/>
        <end position="132"/>
    </location>
</feature>
<accession>A0A7J8ILY9</accession>
<sequence>MMMPGAPLCCKNSDTLTSESSSWKGTVLKLRLGVKPRDKASSEQHRLSPLCPSRGTAQTPSKPLSSSPSSLAHRKKPPFGVSSDLPSASAPRSAGRASVTSHLQAPAMLPSTPKWAGSQRSRRMSGGGQAEPGAFRAQPLAWGLWTASEGTRVPVCDCAHMHNLKVFCGADEARNQSRKEEEKVGRVCSSITQLIIQYCLWGAHRVPGPEPDTGHTVVTENCP</sequence>
<name>A0A7J8ILY9_ROUAE</name>
<comment type="caution">
    <text evidence="2">The sequence shown here is derived from an EMBL/GenBank/DDBJ whole genome shotgun (WGS) entry which is preliminary data.</text>
</comment>
<gene>
    <name evidence="2" type="ORF">HJG63_010807</name>
</gene>
<dbReference type="AlphaFoldDB" id="A0A7J8ILY9"/>
<feature type="compositionally biased region" description="Basic and acidic residues" evidence="1">
    <location>
        <begin position="35"/>
        <end position="46"/>
    </location>
</feature>
<evidence type="ECO:0000313" key="3">
    <source>
        <dbReference type="Proteomes" id="UP000593571"/>
    </source>
</evidence>
<feature type="compositionally biased region" description="Low complexity" evidence="1">
    <location>
        <begin position="60"/>
        <end position="71"/>
    </location>
</feature>
<reference evidence="2 3" key="1">
    <citation type="journal article" date="2020" name="Nature">
        <title>Six reference-quality genomes reveal evolution of bat adaptations.</title>
        <authorList>
            <person name="Jebb D."/>
            <person name="Huang Z."/>
            <person name="Pippel M."/>
            <person name="Hughes G.M."/>
            <person name="Lavrichenko K."/>
            <person name="Devanna P."/>
            <person name="Winkler S."/>
            <person name="Jermiin L.S."/>
            <person name="Skirmuntt E.C."/>
            <person name="Katzourakis A."/>
            <person name="Burkitt-Gray L."/>
            <person name="Ray D.A."/>
            <person name="Sullivan K.A.M."/>
            <person name="Roscito J.G."/>
            <person name="Kirilenko B.M."/>
            <person name="Davalos L.M."/>
            <person name="Corthals A.P."/>
            <person name="Power M.L."/>
            <person name="Jones G."/>
            <person name="Ransome R.D."/>
            <person name="Dechmann D.K.N."/>
            <person name="Locatelli A.G."/>
            <person name="Puechmaille S.J."/>
            <person name="Fedrigo O."/>
            <person name="Jarvis E.D."/>
            <person name="Hiller M."/>
            <person name="Vernes S.C."/>
            <person name="Myers E.W."/>
            <person name="Teeling E.C."/>
        </authorList>
    </citation>
    <scope>NUCLEOTIDE SEQUENCE [LARGE SCALE GENOMIC DNA]</scope>
    <source>
        <strain evidence="2">MRouAeg1</strain>
        <tissue evidence="2">Muscle</tissue>
    </source>
</reference>
<dbReference type="EMBL" id="JACASE010000003">
    <property type="protein sequence ID" value="KAF6485676.1"/>
    <property type="molecule type" value="Genomic_DNA"/>
</dbReference>
<feature type="compositionally biased region" description="Polar residues" evidence="1">
    <location>
        <begin position="12"/>
        <end position="24"/>
    </location>
</feature>
<feature type="compositionally biased region" description="Low complexity" evidence="1">
    <location>
        <begin position="86"/>
        <end position="98"/>
    </location>
</feature>